<feature type="region of interest" description="Disordered" evidence="1">
    <location>
        <begin position="167"/>
        <end position="191"/>
    </location>
</feature>
<dbReference type="PANTHER" id="PTHR35761:SF1">
    <property type="entry name" value="PROTEIN SENSITIVE TO UV 2"/>
    <property type="match status" value="1"/>
</dbReference>
<sequence length="681" mass="76399">MAEEGFELEEWDEVFLNQLFQAEESLLSSTSTTQPPPPRAATIPPINFSPPRELSQRVVDNTSDKLNIISFGGFRSSDKDHEINRLKEELGRVSKQLTHLDQECAVLRKERDWKEEQLQSVYSRSRINDAELGGRDSKLSHPQTLKHQEAMLTKERGGSIIKGGIPTCKSAGVQTDNDEQDNSNVKSHHDSSHLSDKLFSVWYPSDLQVASDIVSKLLVSCEADIRVLLGCVNPNFQHKGNNSALVEPMMASGDPLDSHSAEAAKILHFHSTLTRFSEGLVKVGDLLDALVALCRLKNVTIISRSLHILHTLSKFSVILRRNYERSDDVVIETSSSDNVADEHESSLAGRQSYAKGKEIADQSSNFQFVELFDAEVPRRKYSFDRSSLVSFDQINWMSLFQLMCQIASTYKEEYVRQEAVSIMSIIVIRSNPYSDREKFVSEELFRSISELLRKEAGLGVQTQSLHVLYLLLTCPKILSWFCTICKEEMERAGKQSDVGDNSISASQGCHMIFEGLADCILCSGLGSQELRLRRNAIIQLAFLASSGTCGVEIMFGFGTAKKFLLLLIILRSLTSEIDLEAKEPAQSPEIFKERSLLMRETLILLNGLVSHPQYCGPVLRALTGPREMMCLTSSIVNSLSVKAKCPWKDDKITTQIRELQVLELARVFKKRIFAYLGYNVS</sequence>
<protein>
    <submittedName>
        <fullName evidence="2">Uncharacterized protein</fullName>
    </submittedName>
</protein>
<evidence type="ECO:0000313" key="3">
    <source>
        <dbReference type="Proteomes" id="UP001454036"/>
    </source>
</evidence>
<dbReference type="PANTHER" id="PTHR35761">
    <property type="entry name" value="ATR INTERACTING PROTEIN"/>
    <property type="match status" value="1"/>
</dbReference>
<keyword evidence="3" id="KW-1185">Reference proteome</keyword>
<evidence type="ECO:0000256" key="1">
    <source>
        <dbReference type="SAM" id="MobiDB-lite"/>
    </source>
</evidence>
<organism evidence="2 3">
    <name type="scientific">Lithospermum erythrorhizon</name>
    <name type="common">Purple gromwell</name>
    <name type="synonym">Lithospermum officinale var. erythrorhizon</name>
    <dbReference type="NCBI Taxonomy" id="34254"/>
    <lineage>
        <taxon>Eukaryota</taxon>
        <taxon>Viridiplantae</taxon>
        <taxon>Streptophyta</taxon>
        <taxon>Embryophyta</taxon>
        <taxon>Tracheophyta</taxon>
        <taxon>Spermatophyta</taxon>
        <taxon>Magnoliopsida</taxon>
        <taxon>eudicotyledons</taxon>
        <taxon>Gunneridae</taxon>
        <taxon>Pentapetalae</taxon>
        <taxon>asterids</taxon>
        <taxon>lamiids</taxon>
        <taxon>Boraginales</taxon>
        <taxon>Boraginaceae</taxon>
        <taxon>Boraginoideae</taxon>
        <taxon>Lithospermeae</taxon>
        <taxon>Lithospermum</taxon>
    </lineage>
</organism>
<evidence type="ECO:0000313" key="2">
    <source>
        <dbReference type="EMBL" id="GAA0152726.1"/>
    </source>
</evidence>
<gene>
    <name evidence="2" type="ORF">LIER_11134</name>
</gene>
<comment type="caution">
    <text evidence="2">The sequence shown here is derived from an EMBL/GenBank/DDBJ whole genome shotgun (WGS) entry which is preliminary data.</text>
</comment>
<reference evidence="2 3" key="1">
    <citation type="submission" date="2024-01" db="EMBL/GenBank/DDBJ databases">
        <title>The complete chloroplast genome sequence of Lithospermum erythrorhizon: insights into the phylogenetic relationship among Boraginaceae species and the maternal lineages of purple gromwells.</title>
        <authorList>
            <person name="Okada T."/>
            <person name="Watanabe K."/>
        </authorList>
    </citation>
    <scope>NUCLEOTIDE SEQUENCE [LARGE SCALE GENOMIC DNA]</scope>
</reference>
<accession>A0AAV3PNW7</accession>
<feature type="region of interest" description="Disordered" evidence="1">
    <location>
        <begin position="26"/>
        <end position="52"/>
    </location>
</feature>
<dbReference type="InterPro" id="IPR044952">
    <property type="entry name" value="SUV2"/>
</dbReference>
<dbReference type="AlphaFoldDB" id="A0AAV3PNW7"/>
<dbReference type="Proteomes" id="UP001454036">
    <property type="component" value="Unassembled WGS sequence"/>
</dbReference>
<dbReference type="EMBL" id="BAABME010002036">
    <property type="protein sequence ID" value="GAA0152726.1"/>
    <property type="molecule type" value="Genomic_DNA"/>
</dbReference>
<dbReference type="GO" id="GO:0006974">
    <property type="term" value="P:DNA damage response"/>
    <property type="evidence" value="ECO:0007669"/>
    <property type="project" value="InterPro"/>
</dbReference>
<proteinExistence type="predicted"/>
<name>A0AAV3PNW7_LITER</name>